<feature type="region of interest" description="Disordered" evidence="1">
    <location>
        <begin position="1"/>
        <end position="76"/>
    </location>
</feature>
<feature type="compositionally biased region" description="Basic and acidic residues" evidence="1">
    <location>
        <begin position="37"/>
        <end position="54"/>
    </location>
</feature>
<evidence type="ECO:0000256" key="1">
    <source>
        <dbReference type="SAM" id="MobiDB-lite"/>
    </source>
</evidence>
<protein>
    <submittedName>
        <fullName evidence="2">Uncharacterized protein</fullName>
    </submittedName>
</protein>
<dbReference type="PANTHER" id="PTHR36410:SF1">
    <property type="entry name" value="EXPRESSED PROTEIN"/>
    <property type="match status" value="1"/>
</dbReference>
<sequence>MNSAVRSAFTRKSYRSPSAALLRRNAPPPSRPLATEAARDMDQRKAERDAKAKTGPDAMAHSFGEGYATRSDEEGFGGIYEGSKSVNNIQVDRDIHAGHPAYDKAQGSEAKEKEKARHQTSASS</sequence>
<dbReference type="PANTHER" id="PTHR36410">
    <property type="entry name" value="EXPRESSED PROTEIN"/>
    <property type="match status" value="1"/>
</dbReference>
<feature type="region of interest" description="Disordered" evidence="1">
    <location>
        <begin position="93"/>
        <end position="124"/>
    </location>
</feature>
<evidence type="ECO:0000313" key="2">
    <source>
        <dbReference type="EMBL" id="KCW56778.1"/>
    </source>
</evidence>
<reference evidence="2" key="1">
    <citation type="submission" date="2013-07" db="EMBL/GenBank/DDBJ databases">
        <title>The genome of Eucalyptus grandis.</title>
        <authorList>
            <person name="Schmutz J."/>
            <person name="Hayes R."/>
            <person name="Myburg A."/>
            <person name="Tuskan G."/>
            <person name="Grattapaglia D."/>
            <person name="Rokhsar D.S."/>
        </authorList>
    </citation>
    <scope>NUCLEOTIDE SEQUENCE</scope>
    <source>
        <tissue evidence="2">Leaf extractions</tissue>
    </source>
</reference>
<dbReference type="OMA" id="GPDAMAH"/>
<accession>A0A059ASF2</accession>
<dbReference type="EMBL" id="KK198761">
    <property type="protein sequence ID" value="KCW56778.1"/>
    <property type="molecule type" value="Genomic_DNA"/>
</dbReference>
<gene>
    <name evidence="2" type="ORF">EUGRSUZ_I02450</name>
</gene>
<dbReference type="Gramene" id="KCW56778">
    <property type="protein sequence ID" value="KCW56778"/>
    <property type="gene ID" value="EUGRSUZ_I02450"/>
</dbReference>
<name>A0A059ASF2_EUCGR</name>
<dbReference type="InParanoid" id="A0A059ASF2"/>
<dbReference type="AlphaFoldDB" id="A0A059ASF2"/>
<organism evidence="2">
    <name type="scientific">Eucalyptus grandis</name>
    <name type="common">Flooded gum</name>
    <dbReference type="NCBI Taxonomy" id="71139"/>
    <lineage>
        <taxon>Eukaryota</taxon>
        <taxon>Viridiplantae</taxon>
        <taxon>Streptophyta</taxon>
        <taxon>Embryophyta</taxon>
        <taxon>Tracheophyta</taxon>
        <taxon>Spermatophyta</taxon>
        <taxon>Magnoliopsida</taxon>
        <taxon>eudicotyledons</taxon>
        <taxon>Gunneridae</taxon>
        <taxon>Pentapetalae</taxon>
        <taxon>rosids</taxon>
        <taxon>malvids</taxon>
        <taxon>Myrtales</taxon>
        <taxon>Myrtaceae</taxon>
        <taxon>Myrtoideae</taxon>
        <taxon>Eucalypteae</taxon>
        <taxon>Eucalyptus</taxon>
    </lineage>
</organism>
<proteinExistence type="predicted"/>
<dbReference type="FunCoup" id="A0A059ASF2">
    <property type="interactions" value="61"/>
</dbReference>